<accession>A0AAV5QN93</accession>
<dbReference type="PROSITE" id="PS50850">
    <property type="entry name" value="MFS"/>
    <property type="match status" value="1"/>
</dbReference>
<reference evidence="10 11" key="1">
    <citation type="journal article" date="2023" name="Elife">
        <title>Identification of key yeast species and microbe-microbe interactions impacting larval growth of Drosophila in the wild.</title>
        <authorList>
            <person name="Mure A."/>
            <person name="Sugiura Y."/>
            <person name="Maeda R."/>
            <person name="Honda K."/>
            <person name="Sakurai N."/>
            <person name="Takahashi Y."/>
            <person name="Watada M."/>
            <person name="Katoh T."/>
            <person name="Gotoh A."/>
            <person name="Gotoh Y."/>
            <person name="Taniguchi I."/>
            <person name="Nakamura K."/>
            <person name="Hayashi T."/>
            <person name="Katayama T."/>
            <person name="Uemura T."/>
            <person name="Hattori Y."/>
        </authorList>
    </citation>
    <scope>NUCLEOTIDE SEQUENCE [LARGE SCALE GENOMIC DNA]</scope>
    <source>
        <strain evidence="10 11">SC-9</strain>
    </source>
</reference>
<feature type="transmembrane region" description="Helical" evidence="8">
    <location>
        <begin position="270"/>
        <end position="294"/>
    </location>
</feature>
<feature type="transmembrane region" description="Helical" evidence="8">
    <location>
        <begin position="335"/>
        <end position="357"/>
    </location>
</feature>
<dbReference type="InterPro" id="IPR003663">
    <property type="entry name" value="Sugar/inositol_transpt"/>
</dbReference>
<evidence type="ECO:0000256" key="6">
    <source>
        <dbReference type="ARBA" id="ARBA00023136"/>
    </source>
</evidence>
<keyword evidence="5 8" id="KW-1133">Transmembrane helix</keyword>
<feature type="region of interest" description="Disordered" evidence="7">
    <location>
        <begin position="612"/>
        <end position="655"/>
    </location>
</feature>
<comment type="subcellular location">
    <subcellularLocation>
        <location evidence="1">Membrane</location>
        <topology evidence="1">Multi-pass membrane protein</topology>
    </subcellularLocation>
</comment>
<comment type="caution">
    <text evidence="10">The sequence shown here is derived from an EMBL/GenBank/DDBJ whole genome shotgun (WGS) entry which is preliminary data.</text>
</comment>
<dbReference type="PROSITE" id="PS00217">
    <property type="entry name" value="SUGAR_TRANSPORT_2"/>
    <property type="match status" value="1"/>
</dbReference>
<keyword evidence="11" id="KW-1185">Reference proteome</keyword>
<feature type="transmembrane region" description="Helical" evidence="8">
    <location>
        <begin position="183"/>
        <end position="203"/>
    </location>
</feature>
<dbReference type="GeneID" id="90074037"/>
<dbReference type="PANTHER" id="PTHR48022:SF73">
    <property type="entry name" value="METABOLITE TRANSPORT PROTEIN YDL199C-RELATED"/>
    <property type="match status" value="1"/>
</dbReference>
<protein>
    <recommendedName>
        <fullName evidence="9">Major facilitator superfamily (MFS) profile domain-containing protein</fullName>
    </recommendedName>
</protein>
<dbReference type="GO" id="GO:0016020">
    <property type="term" value="C:membrane"/>
    <property type="evidence" value="ECO:0007669"/>
    <property type="project" value="UniProtKB-SubCell"/>
</dbReference>
<dbReference type="NCBIfam" id="TIGR00879">
    <property type="entry name" value="SP"/>
    <property type="match status" value="1"/>
</dbReference>
<evidence type="ECO:0000256" key="2">
    <source>
        <dbReference type="ARBA" id="ARBA00010992"/>
    </source>
</evidence>
<evidence type="ECO:0000259" key="9">
    <source>
        <dbReference type="PROSITE" id="PS50850"/>
    </source>
</evidence>
<organism evidence="10 11">
    <name type="scientific">Saccharomycopsis crataegensis</name>
    <dbReference type="NCBI Taxonomy" id="43959"/>
    <lineage>
        <taxon>Eukaryota</taxon>
        <taxon>Fungi</taxon>
        <taxon>Dikarya</taxon>
        <taxon>Ascomycota</taxon>
        <taxon>Saccharomycotina</taxon>
        <taxon>Saccharomycetes</taxon>
        <taxon>Saccharomycopsidaceae</taxon>
        <taxon>Saccharomycopsis</taxon>
    </lineage>
</organism>
<evidence type="ECO:0000256" key="8">
    <source>
        <dbReference type="SAM" id="Phobius"/>
    </source>
</evidence>
<feature type="transmembrane region" description="Helical" evidence="8">
    <location>
        <begin position="120"/>
        <end position="138"/>
    </location>
</feature>
<evidence type="ECO:0000256" key="4">
    <source>
        <dbReference type="ARBA" id="ARBA00022692"/>
    </source>
</evidence>
<dbReference type="InterPro" id="IPR005829">
    <property type="entry name" value="Sugar_transporter_CS"/>
</dbReference>
<gene>
    <name evidence="10" type="ORF">DASC09_033870</name>
</gene>
<evidence type="ECO:0000256" key="5">
    <source>
        <dbReference type="ARBA" id="ARBA00022989"/>
    </source>
</evidence>
<proteinExistence type="inferred from homology"/>
<dbReference type="AlphaFoldDB" id="A0AAV5QN93"/>
<feature type="transmembrane region" description="Helical" evidence="8">
    <location>
        <begin position="430"/>
        <end position="451"/>
    </location>
</feature>
<comment type="similarity">
    <text evidence="2">Belongs to the major facilitator superfamily. Sugar transporter (TC 2.A.1.1) family.</text>
</comment>
<dbReference type="Gene3D" id="1.20.1250.20">
    <property type="entry name" value="MFS general substrate transporter like domains"/>
    <property type="match status" value="1"/>
</dbReference>
<feature type="transmembrane region" description="Helical" evidence="8">
    <location>
        <begin position="363"/>
        <end position="389"/>
    </location>
</feature>
<keyword evidence="3" id="KW-0813">Transport</keyword>
<evidence type="ECO:0000256" key="3">
    <source>
        <dbReference type="ARBA" id="ARBA00022448"/>
    </source>
</evidence>
<keyword evidence="6 8" id="KW-0472">Membrane</keyword>
<dbReference type="InterPro" id="IPR050360">
    <property type="entry name" value="MFS_Sugar_Transporters"/>
</dbReference>
<name>A0AAV5QN93_9ASCO</name>
<dbReference type="RefSeq" id="XP_064853058.1">
    <property type="nucleotide sequence ID" value="XM_064996986.1"/>
</dbReference>
<dbReference type="FunFam" id="1.20.1250.20:FF:000134">
    <property type="entry name" value="MFS sugar transporter protein"/>
    <property type="match status" value="1"/>
</dbReference>
<evidence type="ECO:0000256" key="7">
    <source>
        <dbReference type="SAM" id="MobiDB-lite"/>
    </source>
</evidence>
<dbReference type="Pfam" id="PF00083">
    <property type="entry name" value="Sugar_tr"/>
    <property type="match status" value="1"/>
</dbReference>
<sequence length="655" mass="72322">MVTEQELQAYKPVLTGKTLLYFTSIFVSLGVFLFGYDQGVMGSLLTQPNFVSYFNNPSRSEIAIMVAILELGAFFSSLFVGRIGDVIGRRRTIRYGAFIFIIGGLIQTCAHQMLDLIFGRVISGIGVGILSAIVPVYQSEVSAPKNRGKMGCIQFTGNVFGYSTSIWIDYGCSLLPNDYSWRIPLSIQCIIGSFLFLGSYVIVETPRWLLSTDNDVEGLIVIANLHSKGDTHHILAKDEYQSIKKDVLTHRFDGEHKGYAYMWRKYKKRVVLGCLCLMFAQFNGINVICYYASFVFEQAGWHGRDAILMTGINSVIYVFCTMIPWFLVDKHGRRPILLAGAAIMFFSLTLMAFFLWLDIRATPLIIVMLVILFTGPGFGTSWGPIAWFIPSEVLPISIRSIGAGCATSANWFANTVVGEMTPILQEAIGWRLYLVHAFSCLCSFMFVLFFLPETAGVSLEDMNSVFGDGASSVYGDNASSYAPINDSDSLLGGSISGESMHENDRLYDGENNSYYCNHIDDEESLLRGGGVGSQSFISTVQAQRDPGNISTKPPLEFTSLASLRPGSSSIIAAEDIEPPSLEEVLRFKQAQEGSSIKGSIRRGSESVSHMIGKVLKRKGEGDDESFDVQSNRSKALSDYEDDRLDQGSMSSNPRH</sequence>
<evidence type="ECO:0000256" key="1">
    <source>
        <dbReference type="ARBA" id="ARBA00004141"/>
    </source>
</evidence>
<feature type="transmembrane region" description="Helical" evidence="8">
    <location>
        <begin position="306"/>
        <end position="328"/>
    </location>
</feature>
<dbReference type="InterPro" id="IPR036259">
    <property type="entry name" value="MFS_trans_sf"/>
</dbReference>
<dbReference type="EMBL" id="BTFZ01000011">
    <property type="protein sequence ID" value="GMM36062.1"/>
    <property type="molecule type" value="Genomic_DNA"/>
</dbReference>
<dbReference type="InterPro" id="IPR005828">
    <property type="entry name" value="MFS_sugar_transport-like"/>
</dbReference>
<dbReference type="PANTHER" id="PTHR48022">
    <property type="entry name" value="PLASTIDIC GLUCOSE TRANSPORTER 4"/>
    <property type="match status" value="1"/>
</dbReference>
<dbReference type="PRINTS" id="PR00171">
    <property type="entry name" value="SUGRTRNSPORT"/>
</dbReference>
<dbReference type="Proteomes" id="UP001360560">
    <property type="component" value="Unassembled WGS sequence"/>
</dbReference>
<feature type="domain" description="Major facilitator superfamily (MFS) profile" evidence="9">
    <location>
        <begin position="23"/>
        <end position="455"/>
    </location>
</feature>
<dbReference type="InterPro" id="IPR020846">
    <property type="entry name" value="MFS_dom"/>
</dbReference>
<feature type="transmembrane region" description="Helical" evidence="8">
    <location>
        <begin position="62"/>
        <end position="81"/>
    </location>
</feature>
<evidence type="ECO:0000313" key="11">
    <source>
        <dbReference type="Proteomes" id="UP001360560"/>
    </source>
</evidence>
<feature type="transmembrane region" description="Helical" evidence="8">
    <location>
        <begin position="18"/>
        <end position="36"/>
    </location>
</feature>
<evidence type="ECO:0000313" key="10">
    <source>
        <dbReference type="EMBL" id="GMM36062.1"/>
    </source>
</evidence>
<keyword evidence="4 8" id="KW-0812">Transmembrane</keyword>
<dbReference type="SUPFAM" id="SSF103473">
    <property type="entry name" value="MFS general substrate transporter"/>
    <property type="match status" value="1"/>
</dbReference>
<dbReference type="GO" id="GO:0005351">
    <property type="term" value="F:carbohydrate:proton symporter activity"/>
    <property type="evidence" value="ECO:0007669"/>
    <property type="project" value="TreeGrafter"/>
</dbReference>